<reference evidence="4" key="1">
    <citation type="submission" date="2018-07" db="EMBL/GenBank/DDBJ databases">
        <authorList>
            <person name="Liu B.-T."/>
            <person name="Du Z."/>
        </authorList>
    </citation>
    <scope>NUCLEOTIDE SEQUENCE [LARGE SCALE GENOMIC DNA]</scope>
    <source>
        <strain evidence="4">XYN52</strain>
    </source>
</reference>
<gene>
    <name evidence="3" type="ORF">DVH29_03770</name>
</gene>
<keyword evidence="4" id="KW-1185">Reference proteome</keyword>
<protein>
    <submittedName>
        <fullName evidence="3">Twin-arginine translocation pathway signal protein</fullName>
    </submittedName>
</protein>
<dbReference type="SUPFAM" id="SSF53850">
    <property type="entry name" value="Periplasmic binding protein-like II"/>
    <property type="match status" value="1"/>
</dbReference>
<feature type="chain" id="PRO_5017025870" evidence="1">
    <location>
        <begin position="26"/>
        <end position="333"/>
    </location>
</feature>
<evidence type="ECO:0000313" key="4">
    <source>
        <dbReference type="Proteomes" id="UP000253759"/>
    </source>
</evidence>
<dbReference type="PANTHER" id="PTHR31528:SF3">
    <property type="entry name" value="THIAMINE BIOSYNTHESIS PROTEIN HI_0357-RELATED"/>
    <property type="match status" value="1"/>
</dbReference>
<dbReference type="AlphaFoldDB" id="A0A369W5X7"/>
<feature type="signal peptide" evidence="1">
    <location>
        <begin position="1"/>
        <end position="25"/>
    </location>
</feature>
<accession>A0A369W5X7</accession>
<dbReference type="Pfam" id="PF09084">
    <property type="entry name" value="NMT1"/>
    <property type="match status" value="1"/>
</dbReference>
<dbReference type="InterPro" id="IPR027939">
    <property type="entry name" value="NMT1/THI5"/>
</dbReference>
<sequence>MTACSTKALIVSLLMATALPGAALAQDHVSVQMNWTADSAHLGFAMAESLGIYDEYDLDVEMIEGRGSAVAAQLVATGQVDLGYADAVAALNVASQGAPIRIISTIWKSGQFGIQSLADSGIEGPQDLIGKRLAVSPGSAMLPLIPVFLRANGIAEGDVEITNSSENAFIGLLTSGQVDAVSQTPENIVVPLAAEGIEANNMYFYTNGVPLASLSLVGREDKLAERPEVFSRFLEATARGWQEAMQDPEAAVEALMEMFPETEHSREALLQAAEYSFASVCPGGEGDIIGYTSAETWDEMYDVMTTAMDLSADRPVADYYTLDYTPETDVLCN</sequence>
<feature type="domain" description="SsuA/THI5-like" evidence="2">
    <location>
        <begin position="40"/>
        <end position="251"/>
    </location>
</feature>
<dbReference type="RefSeq" id="WP_114644873.1">
    <property type="nucleotide sequence ID" value="NZ_QQNH01000003.1"/>
</dbReference>
<dbReference type="Gene3D" id="3.40.190.10">
    <property type="entry name" value="Periplasmic binding protein-like II"/>
    <property type="match status" value="2"/>
</dbReference>
<proteinExistence type="predicted"/>
<dbReference type="GO" id="GO:0009228">
    <property type="term" value="P:thiamine biosynthetic process"/>
    <property type="evidence" value="ECO:0007669"/>
    <property type="project" value="InterPro"/>
</dbReference>
<evidence type="ECO:0000256" key="1">
    <source>
        <dbReference type="SAM" id="SignalP"/>
    </source>
</evidence>
<name>A0A369W5X7_9HYPH</name>
<dbReference type="Proteomes" id="UP000253759">
    <property type="component" value="Unassembled WGS sequence"/>
</dbReference>
<dbReference type="EMBL" id="QQNH01000003">
    <property type="protein sequence ID" value="RDE10056.1"/>
    <property type="molecule type" value="Genomic_DNA"/>
</dbReference>
<comment type="caution">
    <text evidence="3">The sequence shown here is derived from an EMBL/GenBank/DDBJ whole genome shotgun (WGS) entry which is preliminary data.</text>
</comment>
<dbReference type="OrthoDB" id="7431968at2"/>
<keyword evidence="1" id="KW-0732">Signal</keyword>
<evidence type="ECO:0000259" key="2">
    <source>
        <dbReference type="Pfam" id="PF09084"/>
    </source>
</evidence>
<dbReference type="InterPro" id="IPR015168">
    <property type="entry name" value="SsuA/THI5"/>
</dbReference>
<organism evidence="3 4">
    <name type="scientific">Pelagibacterium lacus</name>
    <dbReference type="NCBI Taxonomy" id="2282655"/>
    <lineage>
        <taxon>Bacteria</taxon>
        <taxon>Pseudomonadati</taxon>
        <taxon>Pseudomonadota</taxon>
        <taxon>Alphaproteobacteria</taxon>
        <taxon>Hyphomicrobiales</taxon>
        <taxon>Devosiaceae</taxon>
        <taxon>Pelagibacterium</taxon>
    </lineage>
</organism>
<evidence type="ECO:0000313" key="3">
    <source>
        <dbReference type="EMBL" id="RDE10056.1"/>
    </source>
</evidence>
<dbReference type="PANTHER" id="PTHR31528">
    <property type="entry name" value="4-AMINO-5-HYDROXYMETHYL-2-METHYLPYRIMIDINE PHOSPHATE SYNTHASE THI11-RELATED"/>
    <property type="match status" value="1"/>
</dbReference>